<keyword evidence="3" id="KW-1185">Reference proteome</keyword>
<organism evidence="2 3">
    <name type="scientific">Iphiclides podalirius</name>
    <name type="common">scarce swallowtail</name>
    <dbReference type="NCBI Taxonomy" id="110791"/>
    <lineage>
        <taxon>Eukaryota</taxon>
        <taxon>Metazoa</taxon>
        <taxon>Ecdysozoa</taxon>
        <taxon>Arthropoda</taxon>
        <taxon>Hexapoda</taxon>
        <taxon>Insecta</taxon>
        <taxon>Pterygota</taxon>
        <taxon>Neoptera</taxon>
        <taxon>Endopterygota</taxon>
        <taxon>Lepidoptera</taxon>
        <taxon>Glossata</taxon>
        <taxon>Ditrysia</taxon>
        <taxon>Papilionoidea</taxon>
        <taxon>Papilionidae</taxon>
        <taxon>Papilioninae</taxon>
        <taxon>Iphiclides</taxon>
    </lineage>
</organism>
<feature type="region of interest" description="Disordered" evidence="1">
    <location>
        <begin position="1"/>
        <end position="49"/>
    </location>
</feature>
<feature type="non-terminal residue" evidence="2">
    <location>
        <position position="74"/>
    </location>
</feature>
<gene>
    <name evidence="2" type="ORF">IPOD504_LOCUS7306</name>
</gene>
<reference evidence="2" key="1">
    <citation type="submission" date="2022-03" db="EMBL/GenBank/DDBJ databases">
        <authorList>
            <person name="Martin H S."/>
        </authorList>
    </citation>
    <scope>NUCLEOTIDE SEQUENCE</scope>
</reference>
<feature type="compositionally biased region" description="Polar residues" evidence="1">
    <location>
        <begin position="1"/>
        <end position="24"/>
    </location>
</feature>
<name>A0ABN8IBX9_9NEOP</name>
<accession>A0ABN8IBX9</accession>
<dbReference type="EMBL" id="OW152814">
    <property type="protein sequence ID" value="CAH2050209.1"/>
    <property type="molecule type" value="Genomic_DNA"/>
</dbReference>
<proteinExistence type="predicted"/>
<dbReference type="Proteomes" id="UP000837857">
    <property type="component" value="Chromosome 2"/>
</dbReference>
<protein>
    <submittedName>
        <fullName evidence="2">Uncharacterized protein</fullName>
    </submittedName>
</protein>
<sequence>MPTNPVTSTSVQDNIMQPSTSQQVPRPALPRRPSPYTDVLSMSRSSPKVRGNVNYSWPNARGNVKVEWQHSVSR</sequence>
<evidence type="ECO:0000313" key="3">
    <source>
        <dbReference type="Proteomes" id="UP000837857"/>
    </source>
</evidence>
<evidence type="ECO:0000256" key="1">
    <source>
        <dbReference type="SAM" id="MobiDB-lite"/>
    </source>
</evidence>
<evidence type="ECO:0000313" key="2">
    <source>
        <dbReference type="EMBL" id="CAH2050209.1"/>
    </source>
</evidence>